<dbReference type="InterPro" id="IPR010375">
    <property type="entry name" value="CdAMP_rec"/>
</dbReference>
<protein>
    <submittedName>
        <fullName evidence="1">Cyclic-di-AMP receptor</fullName>
    </submittedName>
</protein>
<gene>
    <name evidence="1" type="ORF">H8E29_03945</name>
</gene>
<name>A0A8J6THB1_9CHLR</name>
<organism evidence="1 2">
    <name type="scientific">Candidatus Desulfolinea nitratireducens</name>
    <dbReference type="NCBI Taxonomy" id="2841698"/>
    <lineage>
        <taxon>Bacteria</taxon>
        <taxon>Bacillati</taxon>
        <taxon>Chloroflexota</taxon>
        <taxon>Anaerolineae</taxon>
        <taxon>Anaerolineales</taxon>
        <taxon>Anaerolineales incertae sedis</taxon>
        <taxon>Candidatus Desulfolinea</taxon>
    </lineage>
</organism>
<dbReference type="InterPro" id="IPR015867">
    <property type="entry name" value="N-reg_PII/ATP_PRibTrfase_C"/>
</dbReference>
<reference evidence="1 2" key="1">
    <citation type="submission" date="2020-08" db="EMBL/GenBank/DDBJ databases">
        <title>Bridging the membrane lipid divide: bacteria of the FCB group superphylum have the potential to synthesize archaeal ether lipids.</title>
        <authorList>
            <person name="Villanueva L."/>
            <person name="Von Meijenfeldt F.A.B."/>
            <person name="Westbye A.B."/>
            <person name="Yadav S."/>
            <person name="Hopmans E.C."/>
            <person name="Dutilh B.E."/>
            <person name="Sinninghe Damste J.S."/>
        </authorList>
    </citation>
    <scope>NUCLEOTIDE SEQUENCE [LARGE SCALE GENOMIC DNA]</scope>
    <source>
        <strain evidence="1">NIOZ-UU36</strain>
    </source>
</reference>
<dbReference type="PANTHER" id="PTHR38456:SF1">
    <property type="entry name" value="CYCLIC DI-AMP RECEPTOR A"/>
    <property type="match status" value="1"/>
</dbReference>
<proteinExistence type="predicted"/>
<evidence type="ECO:0000313" key="2">
    <source>
        <dbReference type="Proteomes" id="UP000614469"/>
    </source>
</evidence>
<sequence>MCENCKIDTLVILYVTNEEIDELTKNLIEKHFFFTRMASSGGFFNFPNTSLLIGISKDRLSDLKALIKKCCRRRKIHVATQTHIHSYPHHSAPVMVEAEFGGATMQMLAVEHFEQF</sequence>
<accession>A0A8J6THB1</accession>
<dbReference type="AlphaFoldDB" id="A0A8J6THB1"/>
<dbReference type="PANTHER" id="PTHR38456">
    <property type="entry name" value="CYCLIC DI-AMP RECEPTOR A"/>
    <property type="match status" value="1"/>
</dbReference>
<keyword evidence="1" id="KW-0675">Receptor</keyword>
<comment type="caution">
    <text evidence="1">The sequence shown here is derived from an EMBL/GenBank/DDBJ whole genome shotgun (WGS) entry which is preliminary data.</text>
</comment>
<dbReference type="Gene3D" id="3.30.70.120">
    <property type="match status" value="1"/>
</dbReference>
<dbReference type="Proteomes" id="UP000614469">
    <property type="component" value="Unassembled WGS sequence"/>
</dbReference>
<dbReference type="Pfam" id="PF06153">
    <property type="entry name" value="CdAMP_rec"/>
    <property type="match status" value="1"/>
</dbReference>
<dbReference type="EMBL" id="JACNJN010000063">
    <property type="protein sequence ID" value="MBC8334395.1"/>
    <property type="molecule type" value="Genomic_DNA"/>
</dbReference>
<evidence type="ECO:0000313" key="1">
    <source>
        <dbReference type="EMBL" id="MBC8334395.1"/>
    </source>
</evidence>